<keyword evidence="10" id="KW-0234">DNA repair</keyword>
<evidence type="ECO:0000256" key="7">
    <source>
        <dbReference type="ARBA" id="ARBA00022840"/>
    </source>
</evidence>
<dbReference type="PROSITE" id="PS51194">
    <property type="entry name" value="HELICASE_CTER"/>
    <property type="match status" value="1"/>
</dbReference>
<comment type="subcellular location">
    <subcellularLocation>
        <location evidence="2">Cytoplasm</location>
        <location evidence="2">Cytoskeleton</location>
    </subcellularLocation>
    <subcellularLocation>
        <location evidence="1">Nucleus</location>
    </subcellularLocation>
</comment>
<dbReference type="FunFam" id="3.40.850.10:FF:000019">
    <property type="entry name" value="Kinesin-like protein KIN-5D"/>
    <property type="match status" value="1"/>
</dbReference>
<dbReference type="GO" id="GO:0003676">
    <property type="term" value="F:nucleic acid binding"/>
    <property type="evidence" value="ECO:0007669"/>
    <property type="project" value="InterPro"/>
</dbReference>
<feature type="region of interest" description="Disordered" evidence="16">
    <location>
        <begin position="731"/>
        <end position="762"/>
    </location>
</feature>
<comment type="similarity">
    <text evidence="13">Belongs to the TRAFAC class myosin-kinesin ATPase superfamily. Kinesin family. KIN-5/BimC subfamily.</text>
</comment>
<keyword evidence="8 15" id="KW-0175">Coiled coil</keyword>
<reference evidence="20" key="1">
    <citation type="submission" date="2023-06" db="EMBL/GenBank/DDBJ databases">
        <title>Genomic analysis of the entomopathogenic nematode Steinernema hermaphroditum.</title>
        <authorList>
            <person name="Schwarz E.M."/>
            <person name="Heppert J.K."/>
            <person name="Baniya A."/>
            <person name="Schwartz H.T."/>
            <person name="Tan C.-H."/>
            <person name="Antoshechkin I."/>
            <person name="Sternberg P.W."/>
            <person name="Goodrich-Blair H."/>
            <person name="Dillman A.R."/>
        </authorList>
    </citation>
    <scope>NUCLEOTIDE SEQUENCE</scope>
    <source>
        <strain evidence="20">PS9179</strain>
        <tissue evidence="20">Whole animal</tissue>
    </source>
</reference>
<evidence type="ECO:0000256" key="4">
    <source>
        <dbReference type="ARBA" id="ARBA00022701"/>
    </source>
</evidence>
<dbReference type="GO" id="GO:0005524">
    <property type="term" value="F:ATP binding"/>
    <property type="evidence" value="ECO:0007669"/>
    <property type="project" value="UniProtKB-UniRule"/>
</dbReference>
<dbReference type="InterPro" id="IPR001650">
    <property type="entry name" value="Helicase_C-like"/>
</dbReference>
<dbReference type="SUPFAM" id="SSF52540">
    <property type="entry name" value="P-loop containing nucleoside triphosphate hydrolases"/>
    <property type="match status" value="2"/>
</dbReference>
<keyword evidence="12" id="KW-0539">Nucleus</keyword>
<keyword evidence="5 14" id="KW-0547">Nucleotide-binding</keyword>
<dbReference type="SMART" id="SM00490">
    <property type="entry name" value="HELICc"/>
    <property type="match status" value="1"/>
</dbReference>
<feature type="domain" description="Helicase C-terminal" evidence="19">
    <location>
        <begin position="1184"/>
        <end position="1377"/>
    </location>
</feature>
<keyword evidence="3" id="KW-0963">Cytoplasm</keyword>
<evidence type="ECO:0000256" key="11">
    <source>
        <dbReference type="ARBA" id="ARBA00023212"/>
    </source>
</evidence>
<dbReference type="Proteomes" id="UP001175271">
    <property type="component" value="Unassembled WGS sequence"/>
</dbReference>
<dbReference type="GO" id="GO:0005874">
    <property type="term" value="C:microtubule"/>
    <property type="evidence" value="ECO:0007669"/>
    <property type="project" value="UniProtKB-KW"/>
</dbReference>
<dbReference type="PRINTS" id="PR00380">
    <property type="entry name" value="KINESINHEAVY"/>
</dbReference>
<evidence type="ECO:0000256" key="6">
    <source>
        <dbReference type="ARBA" id="ARBA00022763"/>
    </source>
</evidence>
<evidence type="ECO:0000256" key="15">
    <source>
        <dbReference type="SAM" id="Coils"/>
    </source>
</evidence>
<keyword evidence="7 14" id="KW-0067">ATP-binding</keyword>
<evidence type="ECO:0000259" key="17">
    <source>
        <dbReference type="PROSITE" id="PS50067"/>
    </source>
</evidence>
<gene>
    <name evidence="20" type="ORF">QR680_013510</name>
</gene>
<feature type="domain" description="Kinesin motor" evidence="17">
    <location>
        <begin position="14"/>
        <end position="335"/>
    </location>
</feature>
<dbReference type="SMART" id="SM00129">
    <property type="entry name" value="KISc"/>
    <property type="match status" value="1"/>
</dbReference>
<dbReference type="Pfam" id="PF25764">
    <property type="entry name" value="KIF21A_4th"/>
    <property type="match status" value="1"/>
</dbReference>
<evidence type="ECO:0000256" key="10">
    <source>
        <dbReference type="ARBA" id="ARBA00023204"/>
    </source>
</evidence>
<keyword evidence="6" id="KW-0227">DNA damage</keyword>
<keyword evidence="21" id="KW-1185">Reference proteome</keyword>
<dbReference type="GO" id="GO:0007052">
    <property type="term" value="P:mitotic spindle organization"/>
    <property type="evidence" value="ECO:0007669"/>
    <property type="project" value="TreeGrafter"/>
</dbReference>
<evidence type="ECO:0000256" key="8">
    <source>
        <dbReference type="ARBA" id="ARBA00023054"/>
    </source>
</evidence>
<name>A0AA39I5R6_9BILA</name>
<evidence type="ECO:0000256" key="2">
    <source>
        <dbReference type="ARBA" id="ARBA00004245"/>
    </source>
</evidence>
<feature type="coiled-coil region" evidence="15">
    <location>
        <begin position="426"/>
        <end position="453"/>
    </location>
</feature>
<feature type="coiled-coil region" evidence="15">
    <location>
        <begin position="767"/>
        <end position="794"/>
    </location>
</feature>
<keyword evidence="9 14" id="KW-0505">Motor protein</keyword>
<dbReference type="InterPro" id="IPR027640">
    <property type="entry name" value="Kinesin-like_fam"/>
</dbReference>
<dbReference type="GO" id="GO:0008017">
    <property type="term" value="F:microtubule binding"/>
    <property type="evidence" value="ECO:0007669"/>
    <property type="project" value="InterPro"/>
</dbReference>
<dbReference type="GO" id="GO:0003777">
    <property type="term" value="F:microtubule motor activity"/>
    <property type="evidence" value="ECO:0007669"/>
    <property type="project" value="InterPro"/>
</dbReference>
<dbReference type="Pfam" id="PF00270">
    <property type="entry name" value="DEAD"/>
    <property type="match status" value="1"/>
</dbReference>
<dbReference type="Pfam" id="PF00271">
    <property type="entry name" value="Helicase_C"/>
    <property type="match status" value="1"/>
</dbReference>
<dbReference type="InterPro" id="IPR019821">
    <property type="entry name" value="Kinesin_motor_CS"/>
</dbReference>
<evidence type="ECO:0000256" key="14">
    <source>
        <dbReference type="PROSITE-ProRule" id="PRU00283"/>
    </source>
</evidence>
<dbReference type="CDD" id="cd18795">
    <property type="entry name" value="SF2_C_Ski2"/>
    <property type="match status" value="1"/>
</dbReference>
<feature type="region of interest" description="Disordered" evidence="16">
    <location>
        <begin position="371"/>
        <end position="391"/>
    </location>
</feature>
<accession>A0AA39I5R6</accession>
<dbReference type="InterPro" id="IPR001752">
    <property type="entry name" value="Kinesin_motor_dom"/>
</dbReference>
<keyword evidence="4" id="KW-0493">Microtubule</keyword>
<dbReference type="GO" id="GO:0007018">
    <property type="term" value="P:microtubule-based movement"/>
    <property type="evidence" value="ECO:0007669"/>
    <property type="project" value="InterPro"/>
</dbReference>
<evidence type="ECO:0000256" key="16">
    <source>
        <dbReference type="SAM" id="MobiDB-lite"/>
    </source>
</evidence>
<evidence type="ECO:0000256" key="5">
    <source>
        <dbReference type="ARBA" id="ARBA00022741"/>
    </source>
</evidence>
<evidence type="ECO:0000313" key="20">
    <source>
        <dbReference type="EMBL" id="KAK0418342.1"/>
    </source>
</evidence>
<dbReference type="PROSITE" id="PS00411">
    <property type="entry name" value="KINESIN_MOTOR_1"/>
    <property type="match status" value="1"/>
</dbReference>
<dbReference type="FunFam" id="3.40.50.300:FF:000813">
    <property type="entry name" value="helicase POLQ-like isoform X1"/>
    <property type="match status" value="1"/>
</dbReference>
<feature type="domain" description="Helicase ATP-binding" evidence="18">
    <location>
        <begin position="969"/>
        <end position="1141"/>
    </location>
</feature>
<evidence type="ECO:0008006" key="22">
    <source>
        <dbReference type="Google" id="ProtNLM"/>
    </source>
</evidence>
<dbReference type="PANTHER" id="PTHR47969:SF15">
    <property type="entry name" value="CHROMOSOME-ASSOCIATED KINESIN KIF4A-RELATED"/>
    <property type="match status" value="1"/>
</dbReference>
<dbReference type="PROSITE" id="PS50067">
    <property type="entry name" value="KINESIN_MOTOR_2"/>
    <property type="match status" value="1"/>
</dbReference>
<dbReference type="PROSITE" id="PS51192">
    <property type="entry name" value="HELICASE_ATP_BIND_1"/>
    <property type="match status" value="1"/>
</dbReference>
<comment type="caution">
    <text evidence="20">The sequence shown here is derived from an EMBL/GenBank/DDBJ whole genome shotgun (WGS) entry which is preliminary data.</text>
</comment>
<dbReference type="InterPro" id="IPR011545">
    <property type="entry name" value="DEAD/DEAH_box_helicase_dom"/>
</dbReference>
<evidence type="ECO:0000313" key="21">
    <source>
        <dbReference type="Proteomes" id="UP001175271"/>
    </source>
</evidence>
<dbReference type="InterPro" id="IPR014001">
    <property type="entry name" value="Helicase_ATP-bd"/>
</dbReference>
<evidence type="ECO:0000256" key="3">
    <source>
        <dbReference type="ARBA" id="ARBA00022490"/>
    </source>
</evidence>
<proteinExistence type="inferred from homology"/>
<keyword evidence="11" id="KW-0206">Cytoskeleton</keyword>
<dbReference type="SMART" id="SM00487">
    <property type="entry name" value="DEXDc"/>
    <property type="match status" value="1"/>
</dbReference>
<evidence type="ECO:0000256" key="9">
    <source>
        <dbReference type="ARBA" id="ARBA00023175"/>
    </source>
</evidence>
<evidence type="ECO:0000256" key="12">
    <source>
        <dbReference type="ARBA" id="ARBA00023242"/>
    </source>
</evidence>
<dbReference type="GO" id="GO:0005634">
    <property type="term" value="C:nucleus"/>
    <property type="evidence" value="ECO:0007669"/>
    <property type="project" value="UniProtKB-SubCell"/>
</dbReference>
<dbReference type="GO" id="GO:0005875">
    <property type="term" value="C:microtubule associated complex"/>
    <property type="evidence" value="ECO:0007669"/>
    <property type="project" value="TreeGrafter"/>
</dbReference>
<protein>
    <recommendedName>
        <fullName evidence="22">Kinesin motor domain-containing protein</fullName>
    </recommendedName>
</protein>
<dbReference type="InterPro" id="IPR036961">
    <property type="entry name" value="Kinesin_motor_dom_sf"/>
</dbReference>
<dbReference type="EMBL" id="JAUCMV010000002">
    <property type="protein sequence ID" value="KAK0418342.1"/>
    <property type="molecule type" value="Genomic_DNA"/>
</dbReference>
<dbReference type="Pfam" id="PF00225">
    <property type="entry name" value="Kinesin"/>
    <property type="match status" value="1"/>
</dbReference>
<evidence type="ECO:0000259" key="19">
    <source>
        <dbReference type="PROSITE" id="PS51194"/>
    </source>
</evidence>
<dbReference type="GO" id="GO:0006281">
    <property type="term" value="P:DNA repair"/>
    <property type="evidence" value="ECO:0007669"/>
    <property type="project" value="UniProtKB-KW"/>
</dbReference>
<feature type="binding site" evidence="14">
    <location>
        <begin position="91"/>
        <end position="98"/>
    </location>
    <ligand>
        <name>ATP</name>
        <dbReference type="ChEBI" id="CHEBI:30616"/>
    </ligand>
</feature>
<sequence>MPVPGVKDAMASIPVKVCVRVRPLSGKEQREGSKECLEFHGDTQVAISGRFFAFDHIFNPRSSQDNVYDACASHLIENLFKGFNCTILAYGQTGSGKTFTMGTEETTDSISSAARGIIPRMVESIFTRVAAMEDPSLFTVAVSMLEIYDEKVYDLLGEQRSEPLAIRENNKGVYVQELSVNSVRSLTDTMRYLERGCGLRKKGGTAMNEQSSRSHAVFSVVVQKTEDDEAPSFEAKLHLVDLAGSERLKKTMAEGERKKEGIRINEGLLALGNVISALSDGLKHIPYRNSCITRILQDSLGGNSYTVMIACVSPAESNNEETLSTLRYADRTKKIKNNPVVNTDPTSAALKQLQEENRALKREILRLKASAPEREIDSDEDEALDPVTSSDAEMEKKVVELEEMCYRHLKEKADLVSKHLQATDLVEKLNAKIESARALLENVNEDNINELKELMCVEVEEINVSSHSIQAEDAMDDQDHSIEVVVQSIHSINGDVERLKDMVEARQKAVVEAAEKNEKFSQQYNESREEIRKLNAEINKLLEEKESLNRKLREITNCGKVSDEYRRRLKELEREQFALKLKLKEYARYESLKKESDKALARARSELESAKKMRVDMTKKLRIESAKYMRMKTLLDRASAQIQRAERKREFEAAASKRTHEMQLNVMRRKLADAQAQAKRLQMQFSKQRNKARKNVDVPAYVKGELDVAVNIWETEQVLKQYAEQRKKLEAQRKRLHQQQKCEPFSKRRKTDVSPPKEDSDDIEGELNALQHAIDVRQQEIAQLEERCTEHRKNPDDRWKVFDTIELCYVALKNLFELGEKSRIDGVVKNKKITELGRELKEKNEEIQDLIRSGRTRRVSESVDISSDNIVDHKRRRGSRVLRHGYVDTLEAIPDEGDVSFEDRNDEKFPTPTEYRVRRRDIKPVMETKLDFDQDQDEDVENLGSPLGGSILSITSLFEWQKECLSDADVLNPEHKNLVYSAPTSSGKTLVAELVALENVLTTRRKALFVLPYVSVAKEKFFGLQRSWRLADLVVRAYIGSLSTSFDEWNAAVCTIEKANSLLNRICEDLELQKLGVVVIDEIHMLLDPSRGPLIEALLMKILYYNRYSGRQKIQIIVMSATFEFQQLIAEWLDAKSYMSLYRPVVLEERILVGDDVVDFPRCSTSKFRRLPKEFSIKNDHGHVIGLCMESLLKGDSVLVFCSTKAETEQQAVGIAKFVEYALAKNVFPKLAEVLDVKKLAVLAEGFKAKTLSTDTLMQRTIALGVAFHHAGVTAEEREELEDGFRSGKLKILVSTSTLSSGVNLPAHRVLIRAQNNGPAQISRITYKQMVGRAGRKGHTGRAYPSSRKKGRNVGGIFFGASKVETQRLPTGFIRVNGPQDIARRK</sequence>
<organism evidence="20 21">
    <name type="scientific">Steinernema hermaphroditum</name>
    <dbReference type="NCBI Taxonomy" id="289476"/>
    <lineage>
        <taxon>Eukaryota</taxon>
        <taxon>Metazoa</taxon>
        <taxon>Ecdysozoa</taxon>
        <taxon>Nematoda</taxon>
        <taxon>Chromadorea</taxon>
        <taxon>Rhabditida</taxon>
        <taxon>Tylenchina</taxon>
        <taxon>Panagrolaimomorpha</taxon>
        <taxon>Strongyloidoidea</taxon>
        <taxon>Steinernematidae</taxon>
        <taxon>Steinernema</taxon>
    </lineage>
</organism>
<dbReference type="InterPro" id="IPR027417">
    <property type="entry name" value="P-loop_NTPase"/>
</dbReference>
<dbReference type="Gene3D" id="3.40.50.300">
    <property type="entry name" value="P-loop containing nucleotide triphosphate hydrolases"/>
    <property type="match status" value="2"/>
</dbReference>
<dbReference type="PANTHER" id="PTHR47969">
    <property type="entry name" value="CHROMOSOME-ASSOCIATED KINESIN KIF4A-RELATED"/>
    <property type="match status" value="1"/>
</dbReference>
<evidence type="ECO:0000256" key="13">
    <source>
        <dbReference type="ARBA" id="ARBA00034704"/>
    </source>
</evidence>
<dbReference type="GO" id="GO:0051231">
    <property type="term" value="P:spindle elongation"/>
    <property type="evidence" value="ECO:0007669"/>
    <property type="project" value="TreeGrafter"/>
</dbReference>
<dbReference type="Gene3D" id="3.40.850.10">
    <property type="entry name" value="Kinesin motor domain"/>
    <property type="match status" value="1"/>
</dbReference>
<evidence type="ECO:0000256" key="1">
    <source>
        <dbReference type="ARBA" id="ARBA00004123"/>
    </source>
</evidence>
<evidence type="ECO:0000259" key="18">
    <source>
        <dbReference type="PROSITE" id="PS51192"/>
    </source>
</evidence>